<dbReference type="InterPro" id="IPR020594">
    <property type="entry name" value="Ribosomal_bL9_bac/chp"/>
</dbReference>
<dbReference type="InterPro" id="IPR020070">
    <property type="entry name" value="Ribosomal_bL9_N"/>
</dbReference>
<evidence type="ECO:0000313" key="9">
    <source>
        <dbReference type="EMBL" id="MBP3192225.1"/>
    </source>
</evidence>
<proteinExistence type="inferred from homology"/>
<dbReference type="GO" id="GO:0019843">
    <property type="term" value="F:rRNA binding"/>
    <property type="evidence" value="ECO:0007669"/>
    <property type="project" value="UniProtKB-UniRule"/>
</dbReference>
<comment type="function">
    <text evidence="7">Binds to the 23S rRNA.</text>
</comment>
<dbReference type="InterPro" id="IPR000244">
    <property type="entry name" value="Ribosomal_bL9"/>
</dbReference>
<keyword evidence="10" id="KW-1185">Reference proteome</keyword>
<dbReference type="NCBIfam" id="TIGR00158">
    <property type="entry name" value="L9"/>
    <property type="match status" value="1"/>
</dbReference>
<organism evidence="9 10">
    <name type="scientific">Natronogracilivirga saccharolytica</name>
    <dbReference type="NCBI Taxonomy" id="2812953"/>
    <lineage>
        <taxon>Bacteria</taxon>
        <taxon>Pseudomonadati</taxon>
        <taxon>Balneolota</taxon>
        <taxon>Balneolia</taxon>
        <taxon>Balneolales</taxon>
        <taxon>Cyclonatronaceae</taxon>
        <taxon>Natronogracilivirga</taxon>
    </lineage>
</organism>
<dbReference type="Proteomes" id="UP000673975">
    <property type="component" value="Unassembled WGS sequence"/>
</dbReference>
<reference evidence="9" key="1">
    <citation type="submission" date="2021-02" db="EMBL/GenBank/DDBJ databases">
        <title>Natronogracilivirga saccharolytica gen. nov. sp. nov. a new anaerobic, haloalkiliphilic carbohydrate-fermenting bacterium from soda lake and proposing of Cyclonatronumiaceae fam. nov. in the phylum Balneolaeota.</title>
        <authorList>
            <person name="Zhilina T.N."/>
            <person name="Sorokin D.Y."/>
            <person name="Zavarzina D.G."/>
            <person name="Toshchakov S.V."/>
            <person name="Kublanov I.V."/>
        </authorList>
    </citation>
    <scope>NUCLEOTIDE SEQUENCE</scope>
    <source>
        <strain evidence="9">Z-1702</strain>
    </source>
</reference>
<gene>
    <name evidence="7" type="primary">rplI</name>
    <name evidence="9" type="ORF">NATSA_06095</name>
</gene>
<evidence type="ECO:0000256" key="6">
    <source>
        <dbReference type="ARBA" id="ARBA00035292"/>
    </source>
</evidence>
<dbReference type="Pfam" id="PF01281">
    <property type="entry name" value="Ribosomal_L9_N"/>
    <property type="match status" value="1"/>
</dbReference>
<feature type="domain" description="Ribosomal protein L9" evidence="8">
    <location>
        <begin position="13"/>
        <end position="40"/>
    </location>
</feature>
<dbReference type="GO" id="GO:1990904">
    <property type="term" value="C:ribonucleoprotein complex"/>
    <property type="evidence" value="ECO:0007669"/>
    <property type="project" value="UniProtKB-KW"/>
</dbReference>
<dbReference type="InterPro" id="IPR036791">
    <property type="entry name" value="Ribosomal_bL9_C_sf"/>
</dbReference>
<evidence type="ECO:0000313" key="10">
    <source>
        <dbReference type="Proteomes" id="UP000673975"/>
    </source>
</evidence>
<evidence type="ECO:0000256" key="2">
    <source>
        <dbReference type="ARBA" id="ARBA00022730"/>
    </source>
</evidence>
<dbReference type="AlphaFoldDB" id="A0A8J7RK06"/>
<evidence type="ECO:0000256" key="4">
    <source>
        <dbReference type="ARBA" id="ARBA00022980"/>
    </source>
</evidence>
<dbReference type="PROSITE" id="PS00651">
    <property type="entry name" value="RIBOSOMAL_L9"/>
    <property type="match status" value="1"/>
</dbReference>
<name>A0A8J7RK06_9BACT</name>
<dbReference type="EMBL" id="JAFIDN010000003">
    <property type="protein sequence ID" value="MBP3192225.1"/>
    <property type="molecule type" value="Genomic_DNA"/>
</dbReference>
<evidence type="ECO:0000256" key="3">
    <source>
        <dbReference type="ARBA" id="ARBA00022884"/>
    </source>
</evidence>
<dbReference type="GO" id="GO:0006412">
    <property type="term" value="P:translation"/>
    <property type="evidence" value="ECO:0007669"/>
    <property type="project" value="UniProtKB-UniRule"/>
</dbReference>
<dbReference type="GO" id="GO:0003735">
    <property type="term" value="F:structural constituent of ribosome"/>
    <property type="evidence" value="ECO:0007669"/>
    <property type="project" value="InterPro"/>
</dbReference>
<comment type="similarity">
    <text evidence="1 7">Belongs to the bacterial ribosomal protein bL9 family.</text>
</comment>
<dbReference type="InterPro" id="IPR009027">
    <property type="entry name" value="Ribosomal_bL9/RNase_H1_N"/>
</dbReference>
<sequence>MQVILKQDVEKLGLAGEVVEVKDGYGRNYLIPTGKAVLATESAKKAVDNQLKKVLEQRAQDLEKSKETAEELQNTNVTIAVKAGEEGKIFGTVTNVHIADALKDKGFDVDRRKIQIDQDVRQLGEYTATINLHEQVNATLTFWVVKAQD</sequence>
<dbReference type="SUPFAM" id="SSF55658">
    <property type="entry name" value="L9 N-domain-like"/>
    <property type="match status" value="1"/>
</dbReference>
<keyword evidence="4 7" id="KW-0689">Ribosomal protein</keyword>
<comment type="caution">
    <text evidence="9">The sequence shown here is derived from an EMBL/GenBank/DDBJ whole genome shotgun (WGS) entry which is preliminary data.</text>
</comment>
<dbReference type="RefSeq" id="WP_210511115.1">
    <property type="nucleotide sequence ID" value="NZ_JAFIDN010000003.1"/>
</dbReference>
<dbReference type="FunFam" id="3.40.5.10:FF:000003">
    <property type="entry name" value="50S ribosomal protein L9"/>
    <property type="match status" value="1"/>
</dbReference>
<dbReference type="InterPro" id="IPR036935">
    <property type="entry name" value="Ribosomal_bL9_N_sf"/>
</dbReference>
<accession>A0A8J7RK06</accession>
<dbReference type="HAMAP" id="MF_00503">
    <property type="entry name" value="Ribosomal_bL9"/>
    <property type="match status" value="1"/>
</dbReference>
<keyword evidence="2 7" id="KW-0699">rRNA-binding</keyword>
<keyword evidence="5 7" id="KW-0687">Ribonucleoprotein</keyword>
<evidence type="ECO:0000256" key="7">
    <source>
        <dbReference type="HAMAP-Rule" id="MF_00503"/>
    </source>
</evidence>
<dbReference type="PANTHER" id="PTHR21368">
    <property type="entry name" value="50S RIBOSOMAL PROTEIN L9"/>
    <property type="match status" value="1"/>
</dbReference>
<dbReference type="Gene3D" id="3.40.5.10">
    <property type="entry name" value="Ribosomal protein L9, N-terminal domain"/>
    <property type="match status" value="1"/>
</dbReference>
<dbReference type="GO" id="GO:0005840">
    <property type="term" value="C:ribosome"/>
    <property type="evidence" value="ECO:0007669"/>
    <property type="project" value="UniProtKB-KW"/>
</dbReference>
<dbReference type="SUPFAM" id="SSF55653">
    <property type="entry name" value="Ribosomal protein L9 C-domain"/>
    <property type="match status" value="1"/>
</dbReference>
<dbReference type="Gene3D" id="3.10.430.100">
    <property type="entry name" value="Ribosomal protein L9, C-terminal domain"/>
    <property type="match status" value="1"/>
</dbReference>
<protein>
    <recommendedName>
        <fullName evidence="6 7">Large ribosomal subunit protein bL9</fullName>
    </recommendedName>
</protein>
<dbReference type="Pfam" id="PF03948">
    <property type="entry name" value="Ribosomal_L9_C"/>
    <property type="match status" value="1"/>
</dbReference>
<evidence type="ECO:0000256" key="1">
    <source>
        <dbReference type="ARBA" id="ARBA00010605"/>
    </source>
</evidence>
<evidence type="ECO:0000259" key="8">
    <source>
        <dbReference type="PROSITE" id="PS00651"/>
    </source>
</evidence>
<dbReference type="InterPro" id="IPR020069">
    <property type="entry name" value="Ribosomal_bL9_C"/>
</dbReference>
<keyword evidence="3 7" id="KW-0694">RNA-binding</keyword>
<evidence type="ECO:0000256" key="5">
    <source>
        <dbReference type="ARBA" id="ARBA00023274"/>
    </source>
</evidence>